<evidence type="ECO:0000256" key="4">
    <source>
        <dbReference type="ARBA" id="ARBA00017144"/>
    </source>
</evidence>
<dbReference type="GO" id="GO:0006235">
    <property type="term" value="P:dTTP biosynthetic process"/>
    <property type="evidence" value="ECO:0007669"/>
    <property type="project" value="TreeGrafter"/>
</dbReference>
<dbReference type="InterPro" id="IPR039430">
    <property type="entry name" value="Thymidylate_kin-like_dom"/>
</dbReference>
<evidence type="ECO:0000256" key="2">
    <source>
        <dbReference type="ARBA" id="ARBA00009776"/>
    </source>
</evidence>
<evidence type="ECO:0000256" key="1">
    <source>
        <dbReference type="ARBA" id="ARBA00004992"/>
    </source>
</evidence>
<comment type="pathway">
    <text evidence="1">Pyrimidine metabolism; dTTP biosynthesis.</text>
</comment>
<dbReference type="GO" id="GO:0004798">
    <property type="term" value="F:dTMP kinase activity"/>
    <property type="evidence" value="ECO:0007669"/>
    <property type="project" value="UniProtKB-EC"/>
</dbReference>
<comment type="similarity">
    <text evidence="2">Belongs to the thymidylate kinase family.</text>
</comment>
<dbReference type="GO" id="GO:0005739">
    <property type="term" value="C:mitochondrion"/>
    <property type="evidence" value="ECO:0007669"/>
    <property type="project" value="TreeGrafter"/>
</dbReference>
<evidence type="ECO:0000256" key="7">
    <source>
        <dbReference type="ARBA" id="ARBA00022741"/>
    </source>
</evidence>
<feature type="domain" description="Thymidylate kinase-like" evidence="10">
    <location>
        <begin position="17"/>
        <end position="195"/>
    </location>
</feature>
<evidence type="ECO:0000256" key="9">
    <source>
        <dbReference type="ARBA" id="ARBA00022840"/>
    </source>
</evidence>
<dbReference type="EMBL" id="CAJNIZ010043543">
    <property type="protein sequence ID" value="CAE7662658.1"/>
    <property type="molecule type" value="Genomic_DNA"/>
</dbReference>
<keyword evidence="6" id="KW-0545">Nucleotide biosynthesis</keyword>
<dbReference type="PANTHER" id="PTHR10344:SF1">
    <property type="entry name" value="THYMIDYLATE KINASE"/>
    <property type="match status" value="1"/>
</dbReference>
<keyword evidence="9" id="KW-0067">ATP-binding</keyword>
<accession>A0A812W2C1</accession>
<dbReference type="HAMAP" id="MF_00165">
    <property type="entry name" value="Thymidylate_kinase"/>
    <property type="match status" value="1"/>
</dbReference>
<evidence type="ECO:0000259" key="10">
    <source>
        <dbReference type="Pfam" id="PF02223"/>
    </source>
</evidence>
<dbReference type="EC" id="2.7.4.9" evidence="3"/>
<keyword evidence="7" id="KW-0547">Nucleotide-binding</keyword>
<keyword evidence="5" id="KW-0808">Transferase</keyword>
<dbReference type="GO" id="GO:0005634">
    <property type="term" value="C:nucleus"/>
    <property type="evidence" value="ECO:0007669"/>
    <property type="project" value="TreeGrafter"/>
</dbReference>
<dbReference type="GO" id="GO:0006227">
    <property type="term" value="P:dUDP biosynthetic process"/>
    <property type="evidence" value="ECO:0007669"/>
    <property type="project" value="TreeGrafter"/>
</dbReference>
<organism evidence="11 12">
    <name type="scientific">Symbiodinium pilosum</name>
    <name type="common">Dinoflagellate</name>
    <dbReference type="NCBI Taxonomy" id="2952"/>
    <lineage>
        <taxon>Eukaryota</taxon>
        <taxon>Sar</taxon>
        <taxon>Alveolata</taxon>
        <taxon>Dinophyceae</taxon>
        <taxon>Suessiales</taxon>
        <taxon>Symbiodiniaceae</taxon>
        <taxon>Symbiodinium</taxon>
    </lineage>
</organism>
<dbReference type="SUPFAM" id="SSF52540">
    <property type="entry name" value="P-loop containing nucleoside triphosphate hydrolases"/>
    <property type="match status" value="1"/>
</dbReference>
<dbReference type="InterPro" id="IPR027417">
    <property type="entry name" value="P-loop_NTPase"/>
</dbReference>
<protein>
    <recommendedName>
        <fullName evidence="4">Thymidylate kinase</fullName>
        <ecNumber evidence="3">2.7.4.9</ecNumber>
    </recommendedName>
</protein>
<proteinExistence type="inferred from homology"/>
<gene>
    <name evidence="11" type="primary">tmp1</name>
    <name evidence="11" type="ORF">SPIL2461_LOCUS18036</name>
</gene>
<dbReference type="InterPro" id="IPR018095">
    <property type="entry name" value="Thymidylate_kin_CS"/>
</dbReference>
<dbReference type="Pfam" id="PF02223">
    <property type="entry name" value="Thymidylate_kin"/>
    <property type="match status" value="1"/>
</dbReference>
<dbReference type="GO" id="GO:0005524">
    <property type="term" value="F:ATP binding"/>
    <property type="evidence" value="ECO:0007669"/>
    <property type="project" value="UniProtKB-KW"/>
</dbReference>
<dbReference type="AlphaFoldDB" id="A0A812W2C1"/>
<dbReference type="NCBIfam" id="TIGR00041">
    <property type="entry name" value="DTMP_kinase"/>
    <property type="match status" value="1"/>
</dbReference>
<dbReference type="GO" id="GO:0005829">
    <property type="term" value="C:cytosol"/>
    <property type="evidence" value="ECO:0007669"/>
    <property type="project" value="TreeGrafter"/>
</dbReference>
<dbReference type="OrthoDB" id="425602at2759"/>
<evidence type="ECO:0000313" key="11">
    <source>
        <dbReference type="EMBL" id="CAE7662658.1"/>
    </source>
</evidence>
<keyword evidence="12" id="KW-1185">Reference proteome</keyword>
<reference evidence="11" key="1">
    <citation type="submission" date="2021-02" db="EMBL/GenBank/DDBJ databases">
        <authorList>
            <person name="Dougan E. K."/>
            <person name="Rhodes N."/>
            <person name="Thang M."/>
            <person name="Chan C."/>
        </authorList>
    </citation>
    <scope>NUCLEOTIDE SEQUENCE</scope>
</reference>
<dbReference type="InterPro" id="IPR018094">
    <property type="entry name" value="Thymidylate_kinase"/>
</dbReference>
<comment type="caution">
    <text evidence="11">The sequence shown here is derived from an EMBL/GenBank/DDBJ whole genome shotgun (WGS) entry which is preliminary data.</text>
</comment>
<dbReference type="Gene3D" id="3.40.50.300">
    <property type="entry name" value="P-loop containing nucleotide triphosphate hydrolases"/>
    <property type="match status" value="1"/>
</dbReference>
<evidence type="ECO:0000256" key="3">
    <source>
        <dbReference type="ARBA" id="ARBA00012980"/>
    </source>
</evidence>
<dbReference type="GO" id="GO:0004550">
    <property type="term" value="F:nucleoside diphosphate kinase activity"/>
    <property type="evidence" value="ECO:0007669"/>
    <property type="project" value="TreeGrafter"/>
</dbReference>
<sequence>DRPTWAGPQSRGLFLVFEGLDRSGKSTQSKKIASHLEKAGPVKWMCFPNRKTAIGHTIDLYLRRQLELSDEVVHRLFSANRWEMAEAIVQDLHAGTTIVCDRYAFSGVAYSAAKGMDFTSCQGPDRGLPCPDGVFFMHIDEKVGAARSNFGDERYENAAMQANVREQFKDQRLRGGVNWRDVDGARDVEVIHSEIRDAVDAMLQKERRTQMVEQLWM</sequence>
<dbReference type="GO" id="GO:0006233">
    <property type="term" value="P:dTDP biosynthetic process"/>
    <property type="evidence" value="ECO:0007669"/>
    <property type="project" value="InterPro"/>
</dbReference>
<keyword evidence="8" id="KW-0418">Kinase</keyword>
<evidence type="ECO:0000313" key="12">
    <source>
        <dbReference type="Proteomes" id="UP000649617"/>
    </source>
</evidence>
<dbReference type="PANTHER" id="PTHR10344">
    <property type="entry name" value="THYMIDYLATE KINASE"/>
    <property type="match status" value="1"/>
</dbReference>
<feature type="non-terminal residue" evidence="11">
    <location>
        <position position="1"/>
    </location>
</feature>
<dbReference type="PROSITE" id="PS01331">
    <property type="entry name" value="THYMIDYLATE_KINASE"/>
    <property type="match status" value="1"/>
</dbReference>
<evidence type="ECO:0000256" key="8">
    <source>
        <dbReference type="ARBA" id="ARBA00022777"/>
    </source>
</evidence>
<name>A0A812W2C1_SYMPI</name>
<dbReference type="FunFam" id="3.40.50.300:FF:000679">
    <property type="entry name" value="Thymidylate kinase"/>
    <property type="match status" value="1"/>
</dbReference>
<dbReference type="Proteomes" id="UP000649617">
    <property type="component" value="Unassembled WGS sequence"/>
</dbReference>
<evidence type="ECO:0000256" key="5">
    <source>
        <dbReference type="ARBA" id="ARBA00022679"/>
    </source>
</evidence>
<dbReference type="CDD" id="cd01672">
    <property type="entry name" value="TMPK"/>
    <property type="match status" value="1"/>
</dbReference>
<evidence type="ECO:0000256" key="6">
    <source>
        <dbReference type="ARBA" id="ARBA00022727"/>
    </source>
</evidence>